<evidence type="ECO:0000313" key="1">
    <source>
        <dbReference type="EMBL" id="NGZ76933.1"/>
    </source>
</evidence>
<gene>
    <name evidence="1" type="ORF">GYN08_16625</name>
</gene>
<name>A0ABX0F9D8_9BACL</name>
<accession>A0ABX0F9D8</accession>
<reference evidence="1 2" key="1">
    <citation type="submission" date="2020-01" db="EMBL/GenBank/DDBJ databases">
        <title>Polyphasic characterisation and genomic insights into a novel alkali tolerant bacterium VR-M41.</title>
        <authorList>
            <person name="Vemuluri V.R."/>
        </authorList>
    </citation>
    <scope>NUCLEOTIDE SEQUENCE [LARGE SCALE GENOMIC DNA]</scope>
    <source>
        <strain evidence="1 2">VR-M41</strain>
    </source>
</reference>
<dbReference type="RefSeq" id="WP_166276366.1">
    <property type="nucleotide sequence ID" value="NZ_JAAFGS010000006.1"/>
</dbReference>
<dbReference type="EMBL" id="JAAFGS010000006">
    <property type="protein sequence ID" value="NGZ76933.1"/>
    <property type="molecule type" value="Genomic_DNA"/>
</dbReference>
<evidence type="ECO:0008006" key="3">
    <source>
        <dbReference type="Google" id="ProtNLM"/>
    </source>
</evidence>
<dbReference type="SUPFAM" id="SSF55729">
    <property type="entry name" value="Acyl-CoA N-acyltransferases (Nat)"/>
    <property type="match status" value="1"/>
</dbReference>
<dbReference type="Gene3D" id="3.40.630.30">
    <property type="match status" value="1"/>
</dbReference>
<dbReference type="InterPro" id="IPR016181">
    <property type="entry name" value="Acyl_CoA_acyltransferase"/>
</dbReference>
<proteinExistence type="predicted"/>
<dbReference type="Proteomes" id="UP000800303">
    <property type="component" value="Unassembled WGS sequence"/>
</dbReference>
<protein>
    <recommendedName>
        <fullName evidence="3">GNAT family N-acetyltransferase</fullName>
    </recommendedName>
</protein>
<comment type="caution">
    <text evidence="1">The sequence shown here is derived from an EMBL/GenBank/DDBJ whole genome shotgun (WGS) entry which is preliminary data.</text>
</comment>
<evidence type="ECO:0000313" key="2">
    <source>
        <dbReference type="Proteomes" id="UP000800303"/>
    </source>
</evidence>
<sequence length="55" mass="6208">MITIRFAEQGDIPRIQAVARDAWTSAYRGIYPETIEGQPKIQVKMEREISAADEG</sequence>
<organism evidence="1 2">
    <name type="scientific">Saccharibacillus alkalitolerans</name>
    <dbReference type="NCBI Taxonomy" id="2705290"/>
    <lineage>
        <taxon>Bacteria</taxon>
        <taxon>Bacillati</taxon>
        <taxon>Bacillota</taxon>
        <taxon>Bacilli</taxon>
        <taxon>Bacillales</taxon>
        <taxon>Paenibacillaceae</taxon>
        <taxon>Saccharibacillus</taxon>
    </lineage>
</organism>
<keyword evidence="2" id="KW-1185">Reference proteome</keyword>